<dbReference type="OrthoDB" id="423498at2759"/>
<evidence type="ECO:0000313" key="2">
    <source>
        <dbReference type="Proteomes" id="UP000507470"/>
    </source>
</evidence>
<protein>
    <submittedName>
        <fullName evidence="1">Uncharacterized protein</fullName>
    </submittedName>
</protein>
<gene>
    <name evidence="1" type="ORF">MCOR_2888</name>
</gene>
<dbReference type="Proteomes" id="UP000507470">
    <property type="component" value="Unassembled WGS sequence"/>
</dbReference>
<accession>A0A6J8A1S4</accession>
<evidence type="ECO:0000313" key="1">
    <source>
        <dbReference type="EMBL" id="CAC5360385.1"/>
    </source>
</evidence>
<keyword evidence="2" id="KW-1185">Reference proteome</keyword>
<name>A0A6J8A1S4_MYTCO</name>
<dbReference type="EMBL" id="CACVKT020000563">
    <property type="protein sequence ID" value="CAC5360385.1"/>
    <property type="molecule type" value="Genomic_DNA"/>
</dbReference>
<proteinExistence type="predicted"/>
<sequence>MCGNGLNSRYEEKNNSVIIDCVIIDELVVFLCNVTDRLIIQNRGRFERAIKLSGKPRGITVINDKDVAVLYYKSLIVIISIDTGRVQNEIIIRNDSKGISYQNDLLFINFSNECTIDVMNLEGDRIRSFLCPSSPGHHSLQGLVININKNLRCF</sequence>
<reference evidence="1 2" key="1">
    <citation type="submission" date="2020-06" db="EMBL/GenBank/DDBJ databases">
        <authorList>
            <person name="Li R."/>
            <person name="Bekaert M."/>
        </authorList>
    </citation>
    <scope>NUCLEOTIDE SEQUENCE [LARGE SCALE GENOMIC DNA]</scope>
    <source>
        <strain evidence="2">wild</strain>
    </source>
</reference>
<organism evidence="1 2">
    <name type="scientific">Mytilus coruscus</name>
    <name type="common">Sea mussel</name>
    <dbReference type="NCBI Taxonomy" id="42192"/>
    <lineage>
        <taxon>Eukaryota</taxon>
        <taxon>Metazoa</taxon>
        <taxon>Spiralia</taxon>
        <taxon>Lophotrochozoa</taxon>
        <taxon>Mollusca</taxon>
        <taxon>Bivalvia</taxon>
        <taxon>Autobranchia</taxon>
        <taxon>Pteriomorphia</taxon>
        <taxon>Mytilida</taxon>
        <taxon>Mytiloidea</taxon>
        <taxon>Mytilidae</taxon>
        <taxon>Mytilinae</taxon>
        <taxon>Mytilus</taxon>
    </lineage>
</organism>
<dbReference type="AlphaFoldDB" id="A0A6J8A1S4"/>